<evidence type="ECO:0000259" key="5">
    <source>
        <dbReference type="PROSITE" id="PS50931"/>
    </source>
</evidence>
<name>A0A941CVF8_9BACI</name>
<evidence type="ECO:0000256" key="2">
    <source>
        <dbReference type="ARBA" id="ARBA00023015"/>
    </source>
</evidence>
<gene>
    <name evidence="6" type="ORF">KC820_09600</name>
</gene>
<dbReference type="PROSITE" id="PS50931">
    <property type="entry name" value="HTH_LYSR"/>
    <property type="match status" value="1"/>
</dbReference>
<keyword evidence="4" id="KW-0804">Transcription</keyword>
<evidence type="ECO:0000313" key="7">
    <source>
        <dbReference type="Proteomes" id="UP000675431"/>
    </source>
</evidence>
<dbReference type="GO" id="GO:0005829">
    <property type="term" value="C:cytosol"/>
    <property type="evidence" value="ECO:0007669"/>
    <property type="project" value="TreeGrafter"/>
</dbReference>
<dbReference type="InterPro" id="IPR050950">
    <property type="entry name" value="HTH-type_LysR_regulators"/>
</dbReference>
<protein>
    <submittedName>
        <fullName evidence="6">LysR family transcriptional regulator</fullName>
    </submittedName>
</protein>
<dbReference type="Pfam" id="PF03466">
    <property type="entry name" value="LysR_substrate"/>
    <property type="match status" value="1"/>
</dbReference>
<dbReference type="Pfam" id="PF00126">
    <property type="entry name" value="HTH_1"/>
    <property type="match status" value="1"/>
</dbReference>
<sequence>MDTRQLRYYVALIEAGTYTKAAEQLHISQPSLSATIKKLEESVGLTLINRGSRSLHLTHEGRILYEEARRFLQHFQHVTDEMKRLKQQGPLGISIGLIESTIFFVPEILKQFKQEYEEAKVSLMETLSLSDVEEALYNFDIHLAITNQNIFQNDIETLPIYEEKLVTLIPSGHRLANKRTIQLHDLENESFIVCKEGFQTRQDILNAFNRAGVQPNIQFEIERFETSCSLVEKGLGITVVPENYVTYSKHTNLVVKSLAEDNISRTVYLAYVNNRYMPPIVKRFIEMIETYFK</sequence>
<dbReference type="PANTHER" id="PTHR30419:SF8">
    <property type="entry name" value="NITROGEN ASSIMILATION TRANSCRIPTIONAL ACTIVATOR-RELATED"/>
    <property type="match status" value="1"/>
</dbReference>
<dbReference type="SUPFAM" id="SSF46785">
    <property type="entry name" value="Winged helix' DNA-binding domain"/>
    <property type="match status" value="1"/>
</dbReference>
<feature type="domain" description="HTH lysR-type" evidence="5">
    <location>
        <begin position="1"/>
        <end position="58"/>
    </location>
</feature>
<keyword evidence="2" id="KW-0805">Transcription regulation</keyword>
<accession>A0A941CVF8</accession>
<dbReference type="Proteomes" id="UP000675431">
    <property type="component" value="Unassembled WGS sequence"/>
</dbReference>
<dbReference type="GO" id="GO:0003677">
    <property type="term" value="F:DNA binding"/>
    <property type="evidence" value="ECO:0007669"/>
    <property type="project" value="UniProtKB-KW"/>
</dbReference>
<dbReference type="InterPro" id="IPR005119">
    <property type="entry name" value="LysR_subst-bd"/>
</dbReference>
<comment type="caution">
    <text evidence="6">The sequence shown here is derived from an EMBL/GenBank/DDBJ whole genome shotgun (WGS) entry which is preliminary data.</text>
</comment>
<dbReference type="PANTHER" id="PTHR30419">
    <property type="entry name" value="HTH-TYPE TRANSCRIPTIONAL REGULATOR YBHD"/>
    <property type="match status" value="1"/>
</dbReference>
<dbReference type="InterPro" id="IPR036388">
    <property type="entry name" value="WH-like_DNA-bd_sf"/>
</dbReference>
<dbReference type="RefSeq" id="WP_212370552.1">
    <property type="nucleotide sequence ID" value="NZ_JAGSIE010000028.1"/>
</dbReference>
<proteinExistence type="inferred from homology"/>
<dbReference type="Gene3D" id="1.10.10.10">
    <property type="entry name" value="Winged helix-like DNA-binding domain superfamily/Winged helix DNA-binding domain"/>
    <property type="match status" value="1"/>
</dbReference>
<dbReference type="AlphaFoldDB" id="A0A941CVF8"/>
<organism evidence="6 7">
    <name type="scientific">Allobacillus saliphilus</name>
    <dbReference type="NCBI Taxonomy" id="2912308"/>
    <lineage>
        <taxon>Bacteria</taxon>
        <taxon>Bacillati</taxon>
        <taxon>Bacillota</taxon>
        <taxon>Bacilli</taxon>
        <taxon>Bacillales</taxon>
        <taxon>Bacillaceae</taxon>
        <taxon>Allobacillus</taxon>
    </lineage>
</organism>
<dbReference type="PRINTS" id="PR00039">
    <property type="entry name" value="HTHLYSR"/>
</dbReference>
<dbReference type="SUPFAM" id="SSF53850">
    <property type="entry name" value="Periplasmic binding protein-like II"/>
    <property type="match status" value="1"/>
</dbReference>
<dbReference type="Gene3D" id="3.40.190.290">
    <property type="match status" value="1"/>
</dbReference>
<evidence type="ECO:0000256" key="4">
    <source>
        <dbReference type="ARBA" id="ARBA00023163"/>
    </source>
</evidence>
<dbReference type="GO" id="GO:0003700">
    <property type="term" value="F:DNA-binding transcription factor activity"/>
    <property type="evidence" value="ECO:0007669"/>
    <property type="project" value="InterPro"/>
</dbReference>
<dbReference type="FunFam" id="1.10.10.10:FF:000001">
    <property type="entry name" value="LysR family transcriptional regulator"/>
    <property type="match status" value="1"/>
</dbReference>
<evidence type="ECO:0000256" key="1">
    <source>
        <dbReference type="ARBA" id="ARBA00009437"/>
    </source>
</evidence>
<dbReference type="InterPro" id="IPR036390">
    <property type="entry name" value="WH_DNA-bd_sf"/>
</dbReference>
<dbReference type="CDD" id="cd05466">
    <property type="entry name" value="PBP2_LTTR_substrate"/>
    <property type="match status" value="1"/>
</dbReference>
<keyword evidence="7" id="KW-1185">Reference proteome</keyword>
<evidence type="ECO:0000256" key="3">
    <source>
        <dbReference type="ARBA" id="ARBA00023125"/>
    </source>
</evidence>
<comment type="similarity">
    <text evidence="1">Belongs to the LysR transcriptional regulatory family.</text>
</comment>
<evidence type="ECO:0000313" key="6">
    <source>
        <dbReference type="EMBL" id="MBR7554404.1"/>
    </source>
</evidence>
<keyword evidence="3" id="KW-0238">DNA-binding</keyword>
<dbReference type="EMBL" id="JAGSIE010000028">
    <property type="protein sequence ID" value="MBR7554404.1"/>
    <property type="molecule type" value="Genomic_DNA"/>
</dbReference>
<dbReference type="InterPro" id="IPR000847">
    <property type="entry name" value="LysR_HTH_N"/>
</dbReference>
<reference evidence="6 7" key="1">
    <citation type="submission" date="2021-04" db="EMBL/GenBank/DDBJ databases">
        <title>Allobacillus sp. nov. SKP8-2 isolated from shrimp paste.</title>
        <authorList>
            <person name="Tanasupawat S."/>
            <person name="Yiamsombat S."/>
            <person name="Kanchanasin P."/>
            <person name="Kuncharoen N."/>
        </authorList>
    </citation>
    <scope>NUCLEOTIDE SEQUENCE [LARGE SCALE GENOMIC DNA]</scope>
    <source>
        <strain evidence="6 7">SKP8-2</strain>
    </source>
</reference>